<feature type="chain" id="PRO_5038913465" description="Secreted protein" evidence="2">
    <location>
        <begin position="25"/>
        <end position="60"/>
    </location>
</feature>
<comment type="caution">
    <text evidence="3">The sequence shown here is derived from an EMBL/GenBank/DDBJ whole genome shotgun (WGS) entry which is preliminary data.</text>
</comment>
<dbReference type="EMBL" id="JADKIO010000012">
    <property type="protein sequence ID" value="MBK9797781.1"/>
    <property type="molecule type" value="Genomic_DNA"/>
</dbReference>
<dbReference type="Proteomes" id="UP000886657">
    <property type="component" value="Unassembled WGS sequence"/>
</dbReference>
<feature type="signal peptide" evidence="2">
    <location>
        <begin position="1"/>
        <end position="24"/>
    </location>
</feature>
<evidence type="ECO:0000256" key="1">
    <source>
        <dbReference type="SAM" id="MobiDB-lite"/>
    </source>
</evidence>
<feature type="region of interest" description="Disordered" evidence="1">
    <location>
        <begin position="41"/>
        <end position="60"/>
    </location>
</feature>
<gene>
    <name evidence="3" type="ORF">IPP58_15090</name>
</gene>
<sequence>MSLTGRWIPLFLVGGALLARSSPASTPAPPPCHAPMIGVDLPSDSARGRTEKLTMGSSSG</sequence>
<reference evidence="3" key="1">
    <citation type="submission" date="2020-10" db="EMBL/GenBank/DDBJ databases">
        <title>Connecting structure to function with the recovery of over 1000 high-quality activated sludge metagenome-assembled genomes encoding full-length rRNA genes using long-read sequencing.</title>
        <authorList>
            <person name="Singleton C.M."/>
            <person name="Petriglieri F."/>
            <person name="Kristensen J.M."/>
            <person name="Kirkegaard R.H."/>
            <person name="Michaelsen T.Y."/>
            <person name="Andersen M.H."/>
            <person name="Karst S.M."/>
            <person name="Dueholm M.S."/>
            <person name="Nielsen P.H."/>
            <person name="Albertsen M."/>
        </authorList>
    </citation>
    <scope>NUCLEOTIDE SEQUENCE</scope>
    <source>
        <strain evidence="3">Skiv_18-Q3-R9-52_MAXAC.067</strain>
    </source>
</reference>
<evidence type="ECO:0008006" key="5">
    <source>
        <dbReference type="Google" id="ProtNLM"/>
    </source>
</evidence>
<organism evidence="3 4">
    <name type="scientific">Candidatus Geothrix skivensis</name>
    <dbReference type="NCBI Taxonomy" id="2954439"/>
    <lineage>
        <taxon>Bacteria</taxon>
        <taxon>Pseudomonadati</taxon>
        <taxon>Acidobacteriota</taxon>
        <taxon>Holophagae</taxon>
        <taxon>Holophagales</taxon>
        <taxon>Holophagaceae</taxon>
        <taxon>Geothrix</taxon>
    </lineage>
</organism>
<evidence type="ECO:0000313" key="3">
    <source>
        <dbReference type="EMBL" id="MBK9797781.1"/>
    </source>
</evidence>
<evidence type="ECO:0000313" key="4">
    <source>
        <dbReference type="Proteomes" id="UP000886657"/>
    </source>
</evidence>
<evidence type="ECO:0000256" key="2">
    <source>
        <dbReference type="SAM" id="SignalP"/>
    </source>
</evidence>
<accession>A0A9D7SJ79</accession>
<name>A0A9D7SJ79_9BACT</name>
<proteinExistence type="predicted"/>
<dbReference type="AlphaFoldDB" id="A0A9D7SJ79"/>
<protein>
    <recommendedName>
        <fullName evidence="5">Secreted protein</fullName>
    </recommendedName>
</protein>
<keyword evidence="2" id="KW-0732">Signal</keyword>